<evidence type="ECO:0000313" key="1">
    <source>
        <dbReference type="EMBL" id="GBN43032.1"/>
    </source>
</evidence>
<dbReference type="EMBL" id="BGPR01009905">
    <property type="protein sequence ID" value="GBN43032.1"/>
    <property type="molecule type" value="Genomic_DNA"/>
</dbReference>
<comment type="caution">
    <text evidence="1">The sequence shown here is derived from an EMBL/GenBank/DDBJ whole genome shotgun (WGS) entry which is preliminary data.</text>
</comment>
<sequence>MCYTRSNCDHLYLVSHQNSADCGLLTDECASEIGGSKKGSALRNRPFISCEICAGSRPQQAICATESCKRKSSEITQINFEISVVELTVEGFIHKKCD</sequence>
<keyword evidence="2" id="KW-1185">Reference proteome</keyword>
<proteinExistence type="predicted"/>
<reference evidence="1 2" key="1">
    <citation type="journal article" date="2019" name="Sci. Rep.">
        <title>Orb-weaving spider Araneus ventricosus genome elucidates the spidroin gene catalogue.</title>
        <authorList>
            <person name="Kono N."/>
            <person name="Nakamura H."/>
            <person name="Ohtoshi R."/>
            <person name="Moran D.A.P."/>
            <person name="Shinohara A."/>
            <person name="Yoshida Y."/>
            <person name="Fujiwara M."/>
            <person name="Mori M."/>
            <person name="Tomita M."/>
            <person name="Arakawa K."/>
        </authorList>
    </citation>
    <scope>NUCLEOTIDE SEQUENCE [LARGE SCALE GENOMIC DNA]</scope>
</reference>
<evidence type="ECO:0000313" key="2">
    <source>
        <dbReference type="Proteomes" id="UP000499080"/>
    </source>
</evidence>
<name>A0A4Y2NWA4_ARAVE</name>
<dbReference type="AlphaFoldDB" id="A0A4Y2NWA4"/>
<organism evidence="1 2">
    <name type="scientific">Araneus ventricosus</name>
    <name type="common">Orbweaver spider</name>
    <name type="synonym">Epeira ventricosa</name>
    <dbReference type="NCBI Taxonomy" id="182803"/>
    <lineage>
        <taxon>Eukaryota</taxon>
        <taxon>Metazoa</taxon>
        <taxon>Ecdysozoa</taxon>
        <taxon>Arthropoda</taxon>
        <taxon>Chelicerata</taxon>
        <taxon>Arachnida</taxon>
        <taxon>Araneae</taxon>
        <taxon>Araneomorphae</taxon>
        <taxon>Entelegynae</taxon>
        <taxon>Araneoidea</taxon>
        <taxon>Araneidae</taxon>
        <taxon>Araneus</taxon>
    </lineage>
</organism>
<dbReference type="Proteomes" id="UP000499080">
    <property type="component" value="Unassembled WGS sequence"/>
</dbReference>
<gene>
    <name evidence="1" type="ORF">AVEN_136816_1</name>
</gene>
<protein>
    <submittedName>
        <fullName evidence="1">Uncharacterized protein</fullName>
    </submittedName>
</protein>
<accession>A0A4Y2NWA4</accession>